<evidence type="ECO:0000256" key="1">
    <source>
        <dbReference type="ARBA" id="ARBA00006817"/>
    </source>
</evidence>
<name>A0A3B0CCY1_9FLAO</name>
<dbReference type="Pfam" id="PF08327">
    <property type="entry name" value="AHSA1"/>
    <property type="match status" value="1"/>
</dbReference>
<dbReference type="InterPro" id="IPR013538">
    <property type="entry name" value="ASHA1/2-like_C"/>
</dbReference>
<accession>A0A3B0CCY1</accession>
<dbReference type="AlphaFoldDB" id="A0A3B0CCY1"/>
<evidence type="ECO:0000313" key="3">
    <source>
        <dbReference type="EMBL" id="RKN82438.1"/>
    </source>
</evidence>
<evidence type="ECO:0000313" key="4">
    <source>
        <dbReference type="Proteomes" id="UP000276603"/>
    </source>
</evidence>
<organism evidence="3 4">
    <name type="scientific">Ulvibacterium marinum</name>
    <dbReference type="NCBI Taxonomy" id="2419782"/>
    <lineage>
        <taxon>Bacteria</taxon>
        <taxon>Pseudomonadati</taxon>
        <taxon>Bacteroidota</taxon>
        <taxon>Flavobacteriia</taxon>
        <taxon>Flavobacteriales</taxon>
        <taxon>Flavobacteriaceae</taxon>
        <taxon>Ulvibacterium</taxon>
    </lineage>
</organism>
<dbReference type="InterPro" id="IPR023393">
    <property type="entry name" value="START-like_dom_sf"/>
</dbReference>
<dbReference type="RefSeq" id="WP_120709629.1">
    <property type="nucleotide sequence ID" value="NZ_CANMKH010000001.1"/>
</dbReference>
<dbReference type="Gene3D" id="3.30.530.20">
    <property type="match status" value="1"/>
</dbReference>
<reference evidence="3 4" key="1">
    <citation type="submission" date="2018-10" db="EMBL/GenBank/DDBJ databases">
        <title>Ulvibacterium marinum gen. nov., sp. nov., a novel marine bacterium of the family Flavobacteriaceae, isolated from a culture of the green alga Ulva prolifera.</title>
        <authorList>
            <person name="Zhang Z."/>
        </authorList>
    </citation>
    <scope>NUCLEOTIDE SEQUENCE [LARGE SCALE GENOMIC DNA]</scope>
    <source>
        <strain evidence="3 4">CCMM003</strain>
    </source>
</reference>
<dbReference type="OrthoDB" id="2355173at2"/>
<proteinExistence type="inferred from homology"/>
<dbReference type="SUPFAM" id="SSF55961">
    <property type="entry name" value="Bet v1-like"/>
    <property type="match status" value="1"/>
</dbReference>
<dbReference type="Proteomes" id="UP000276603">
    <property type="component" value="Unassembled WGS sequence"/>
</dbReference>
<feature type="domain" description="Activator of Hsp90 ATPase homologue 1/2-like C-terminal" evidence="2">
    <location>
        <begin position="13"/>
        <end position="135"/>
    </location>
</feature>
<keyword evidence="4" id="KW-1185">Reference proteome</keyword>
<comment type="similarity">
    <text evidence="1">Belongs to the AHA1 family.</text>
</comment>
<dbReference type="EMBL" id="RBCJ01000001">
    <property type="protein sequence ID" value="RKN82438.1"/>
    <property type="molecule type" value="Genomic_DNA"/>
</dbReference>
<comment type="caution">
    <text evidence="3">The sequence shown here is derived from an EMBL/GenBank/DDBJ whole genome shotgun (WGS) entry which is preliminary data.</text>
</comment>
<sequence>MKDVISKEHLFDHSIDKVWNAISKAEEISAWFIDADFKAETGYNYTFTADEEHGCTQITGVVKEANPYTLVYTWTVQNTDTETTVKWELNEVEGKTKLYLEHSGISKYPGDSAVQMFTSFNAGWDNCVSELSKYLIQEVHAG</sequence>
<evidence type="ECO:0000259" key="2">
    <source>
        <dbReference type="Pfam" id="PF08327"/>
    </source>
</evidence>
<dbReference type="CDD" id="cd07814">
    <property type="entry name" value="SRPBCC_CalC_Aha1-like"/>
    <property type="match status" value="1"/>
</dbReference>
<protein>
    <submittedName>
        <fullName evidence="3">SRPBCC domain-containing protein</fullName>
    </submittedName>
</protein>
<gene>
    <name evidence="3" type="ORF">D7Z94_00865</name>
</gene>